<comment type="caution">
    <text evidence="1">The sequence shown here is derived from an EMBL/GenBank/DDBJ whole genome shotgun (WGS) entry which is preliminary data.</text>
</comment>
<protein>
    <submittedName>
        <fullName evidence="1">Uncharacterized protein</fullName>
    </submittedName>
</protein>
<sequence length="161" mass="16987">MVITTITVDEPTPGLKAIFSFILPDQKSGKARSDYQHEYAGISSSIGLIATPIVNFSGVVGNTSLALGTDVSFDTASGNLSKYNAGLSYFTGDLIASLTVNKGDTVSASYYHTISPRATQRASAAIQHEFLPRSLFTISGEVDARTIDKNAKIGLALALKP</sequence>
<name>A0ACB9KXD3_9MYRT</name>
<gene>
    <name evidence="1" type="ORF">MLD38_037918</name>
</gene>
<accession>A0ACB9KXD3</accession>
<organism evidence="1 2">
    <name type="scientific">Melastoma candidum</name>
    <dbReference type="NCBI Taxonomy" id="119954"/>
    <lineage>
        <taxon>Eukaryota</taxon>
        <taxon>Viridiplantae</taxon>
        <taxon>Streptophyta</taxon>
        <taxon>Embryophyta</taxon>
        <taxon>Tracheophyta</taxon>
        <taxon>Spermatophyta</taxon>
        <taxon>Magnoliopsida</taxon>
        <taxon>eudicotyledons</taxon>
        <taxon>Gunneridae</taxon>
        <taxon>Pentapetalae</taxon>
        <taxon>rosids</taxon>
        <taxon>malvids</taxon>
        <taxon>Myrtales</taxon>
        <taxon>Melastomataceae</taxon>
        <taxon>Melastomatoideae</taxon>
        <taxon>Melastomateae</taxon>
        <taxon>Melastoma</taxon>
    </lineage>
</organism>
<proteinExistence type="predicted"/>
<evidence type="ECO:0000313" key="2">
    <source>
        <dbReference type="Proteomes" id="UP001057402"/>
    </source>
</evidence>
<evidence type="ECO:0000313" key="1">
    <source>
        <dbReference type="EMBL" id="KAI4302134.1"/>
    </source>
</evidence>
<keyword evidence="2" id="KW-1185">Reference proteome</keyword>
<dbReference type="Proteomes" id="UP001057402">
    <property type="component" value="Chromosome 12"/>
</dbReference>
<reference evidence="2" key="1">
    <citation type="journal article" date="2023" name="Front. Plant Sci.">
        <title>Chromosomal-level genome assembly of Melastoma candidum provides insights into trichome evolution.</title>
        <authorList>
            <person name="Zhong Y."/>
            <person name="Wu W."/>
            <person name="Sun C."/>
            <person name="Zou P."/>
            <person name="Liu Y."/>
            <person name="Dai S."/>
            <person name="Zhou R."/>
        </authorList>
    </citation>
    <scope>NUCLEOTIDE SEQUENCE [LARGE SCALE GENOMIC DNA]</scope>
</reference>
<dbReference type="EMBL" id="CM042891">
    <property type="protein sequence ID" value="KAI4302134.1"/>
    <property type="molecule type" value="Genomic_DNA"/>
</dbReference>